<dbReference type="AlphaFoldDB" id="A0A4Y7TUU8"/>
<evidence type="ECO:0000313" key="2">
    <source>
        <dbReference type="EMBL" id="TEB37970.1"/>
    </source>
</evidence>
<evidence type="ECO:0000256" key="1">
    <source>
        <dbReference type="SAM" id="SignalP"/>
    </source>
</evidence>
<keyword evidence="1" id="KW-0732">Signal</keyword>
<dbReference type="Proteomes" id="UP000298030">
    <property type="component" value="Unassembled WGS sequence"/>
</dbReference>
<sequence length="76" mass="8507">MPGLRVHWLVSTGLISASSIYTIPCSQERQTLRIAPRLPPCTLCRLSGLRPDPYPSLSRAILPVHYPSPCRVPTRR</sequence>
<reference evidence="2 3" key="1">
    <citation type="journal article" date="2019" name="Nat. Ecol. Evol.">
        <title>Megaphylogeny resolves global patterns of mushroom evolution.</title>
        <authorList>
            <person name="Varga T."/>
            <person name="Krizsan K."/>
            <person name="Foldi C."/>
            <person name="Dima B."/>
            <person name="Sanchez-Garcia M."/>
            <person name="Sanchez-Ramirez S."/>
            <person name="Szollosi G.J."/>
            <person name="Szarkandi J.G."/>
            <person name="Papp V."/>
            <person name="Albert L."/>
            <person name="Andreopoulos W."/>
            <person name="Angelini C."/>
            <person name="Antonin V."/>
            <person name="Barry K.W."/>
            <person name="Bougher N.L."/>
            <person name="Buchanan P."/>
            <person name="Buyck B."/>
            <person name="Bense V."/>
            <person name="Catcheside P."/>
            <person name="Chovatia M."/>
            <person name="Cooper J."/>
            <person name="Damon W."/>
            <person name="Desjardin D."/>
            <person name="Finy P."/>
            <person name="Geml J."/>
            <person name="Haridas S."/>
            <person name="Hughes K."/>
            <person name="Justo A."/>
            <person name="Karasinski D."/>
            <person name="Kautmanova I."/>
            <person name="Kiss B."/>
            <person name="Kocsube S."/>
            <person name="Kotiranta H."/>
            <person name="LaButti K.M."/>
            <person name="Lechner B.E."/>
            <person name="Liimatainen K."/>
            <person name="Lipzen A."/>
            <person name="Lukacs Z."/>
            <person name="Mihaltcheva S."/>
            <person name="Morgado L.N."/>
            <person name="Niskanen T."/>
            <person name="Noordeloos M.E."/>
            <person name="Ohm R.A."/>
            <person name="Ortiz-Santana B."/>
            <person name="Ovrebo C."/>
            <person name="Racz N."/>
            <person name="Riley R."/>
            <person name="Savchenko A."/>
            <person name="Shiryaev A."/>
            <person name="Soop K."/>
            <person name="Spirin V."/>
            <person name="Szebenyi C."/>
            <person name="Tomsovsky M."/>
            <person name="Tulloss R.E."/>
            <person name="Uehling J."/>
            <person name="Grigoriev I.V."/>
            <person name="Vagvolgyi C."/>
            <person name="Papp T."/>
            <person name="Martin F.M."/>
            <person name="Miettinen O."/>
            <person name="Hibbett D.S."/>
            <person name="Nagy L.G."/>
        </authorList>
    </citation>
    <scope>NUCLEOTIDE SEQUENCE [LARGE SCALE GENOMIC DNA]</scope>
    <source>
        <strain evidence="2 3">FP101781</strain>
    </source>
</reference>
<proteinExistence type="predicted"/>
<comment type="caution">
    <text evidence="2">The sequence shown here is derived from an EMBL/GenBank/DDBJ whole genome shotgun (WGS) entry which is preliminary data.</text>
</comment>
<protein>
    <recommendedName>
        <fullName evidence="4">Secreted protein</fullName>
    </recommendedName>
</protein>
<gene>
    <name evidence="2" type="ORF">FA13DRAFT_1725596</name>
</gene>
<feature type="chain" id="PRO_5021444393" description="Secreted protein" evidence="1">
    <location>
        <begin position="18"/>
        <end position="76"/>
    </location>
</feature>
<evidence type="ECO:0000313" key="3">
    <source>
        <dbReference type="Proteomes" id="UP000298030"/>
    </source>
</evidence>
<evidence type="ECO:0008006" key="4">
    <source>
        <dbReference type="Google" id="ProtNLM"/>
    </source>
</evidence>
<feature type="signal peptide" evidence="1">
    <location>
        <begin position="1"/>
        <end position="17"/>
    </location>
</feature>
<name>A0A4Y7TUU8_COPMI</name>
<dbReference type="EMBL" id="QPFP01000003">
    <property type="protein sequence ID" value="TEB37970.1"/>
    <property type="molecule type" value="Genomic_DNA"/>
</dbReference>
<keyword evidence="3" id="KW-1185">Reference proteome</keyword>
<accession>A0A4Y7TUU8</accession>
<organism evidence="2 3">
    <name type="scientific">Coprinellus micaceus</name>
    <name type="common">Glistening ink-cap mushroom</name>
    <name type="synonym">Coprinus micaceus</name>
    <dbReference type="NCBI Taxonomy" id="71717"/>
    <lineage>
        <taxon>Eukaryota</taxon>
        <taxon>Fungi</taxon>
        <taxon>Dikarya</taxon>
        <taxon>Basidiomycota</taxon>
        <taxon>Agaricomycotina</taxon>
        <taxon>Agaricomycetes</taxon>
        <taxon>Agaricomycetidae</taxon>
        <taxon>Agaricales</taxon>
        <taxon>Agaricineae</taxon>
        <taxon>Psathyrellaceae</taxon>
        <taxon>Coprinellus</taxon>
    </lineage>
</organism>